<organism evidence="2 3">
    <name type="scientific">Mycoplasmopsis mucosicanis</name>
    <dbReference type="NCBI Taxonomy" id="458208"/>
    <lineage>
        <taxon>Bacteria</taxon>
        <taxon>Bacillati</taxon>
        <taxon>Mycoplasmatota</taxon>
        <taxon>Mycoplasmoidales</taxon>
        <taxon>Metamycoplasmataceae</taxon>
        <taxon>Mycoplasmopsis</taxon>
    </lineage>
</organism>
<evidence type="ECO:0000313" key="2">
    <source>
        <dbReference type="EMBL" id="TQC51280.1"/>
    </source>
</evidence>
<accession>A0A507SHM9</accession>
<comment type="caution">
    <text evidence="2">The sequence shown here is derived from an EMBL/GenBank/DDBJ whole genome shotgun (WGS) entry which is preliminary data.</text>
</comment>
<name>A0A507SHM9_9BACT</name>
<feature type="transmembrane region" description="Helical" evidence="1">
    <location>
        <begin position="90"/>
        <end position="107"/>
    </location>
</feature>
<dbReference type="Proteomes" id="UP000320801">
    <property type="component" value="Unassembled WGS sequence"/>
</dbReference>
<keyword evidence="1" id="KW-1133">Transmembrane helix</keyword>
<keyword evidence="1" id="KW-0812">Transmembrane</keyword>
<dbReference type="AlphaFoldDB" id="A0A507SHM9"/>
<dbReference type="Gene3D" id="1.10.1760.20">
    <property type="match status" value="1"/>
</dbReference>
<proteinExistence type="predicted"/>
<gene>
    <name evidence="2" type="ORF">E1I18_03395</name>
</gene>
<keyword evidence="3" id="KW-1185">Reference proteome</keyword>
<keyword evidence="1" id="KW-0472">Membrane</keyword>
<feature type="transmembrane region" description="Helical" evidence="1">
    <location>
        <begin position="119"/>
        <end position="140"/>
    </location>
</feature>
<dbReference type="RefSeq" id="WP_141484188.1">
    <property type="nucleotide sequence ID" value="NZ_SMDN01000020.1"/>
</dbReference>
<dbReference type="EMBL" id="SMDN01000020">
    <property type="protein sequence ID" value="TQC51280.1"/>
    <property type="molecule type" value="Genomic_DNA"/>
</dbReference>
<reference evidence="2 3" key="1">
    <citation type="submission" date="2019-03" db="EMBL/GenBank/DDBJ databases">
        <title>Characterization of a novel Mycoplasma cynos real-time PCR assay.</title>
        <authorList>
            <person name="Tallmadge R.L."/>
            <person name="Mitchell P.K."/>
            <person name="Goodman L."/>
        </authorList>
    </citation>
    <scope>NUCLEOTIDE SEQUENCE [LARGE SCALE GENOMIC DNA]</scope>
    <source>
        <strain evidence="2 3">1642</strain>
    </source>
</reference>
<evidence type="ECO:0000313" key="3">
    <source>
        <dbReference type="Proteomes" id="UP000320801"/>
    </source>
</evidence>
<evidence type="ECO:0000256" key="1">
    <source>
        <dbReference type="SAM" id="Phobius"/>
    </source>
</evidence>
<evidence type="ECO:0008006" key="4">
    <source>
        <dbReference type="Google" id="ProtNLM"/>
    </source>
</evidence>
<sequence>MHFKTSALINKIVACSVYFAWYFAAALSLYLGYIPLGHTTLTFLPAILVVSLIHLGFLGAFVSGLGFGLSSLMAAFIYGMLKYQYIDISVLPRFLMALIVYLIYKLLRTDKNPLLWKCIILALFAVVLNTVLTLSFQYFHHNFIGELKGILPIREWIITHPLNLIGEPIICVIMTVLLFPLMLHLRNSYMSLQLIKW</sequence>
<protein>
    <recommendedName>
        <fullName evidence="4">ECF transporter S component</fullName>
    </recommendedName>
</protein>
<dbReference type="OrthoDB" id="398992at2"/>
<feature type="transmembrane region" description="Helical" evidence="1">
    <location>
        <begin position="161"/>
        <end position="183"/>
    </location>
</feature>
<feature type="transmembrane region" description="Helical" evidence="1">
    <location>
        <begin position="12"/>
        <end position="34"/>
    </location>
</feature>
<feature type="transmembrane region" description="Helical" evidence="1">
    <location>
        <begin position="46"/>
        <end position="78"/>
    </location>
</feature>